<reference evidence="3" key="1">
    <citation type="submission" date="2016-10" db="EMBL/GenBank/DDBJ databases">
        <authorList>
            <person name="Varghese N."/>
            <person name="Submissions S."/>
        </authorList>
    </citation>
    <scope>NUCLEOTIDE SEQUENCE [LARGE SCALE GENOMIC DNA]</scope>
    <source>
        <strain evidence="3">CGMCC 1.12402</strain>
    </source>
</reference>
<dbReference type="EMBL" id="FOIR01000001">
    <property type="protein sequence ID" value="SEV96710.1"/>
    <property type="molecule type" value="Genomic_DNA"/>
</dbReference>
<keyword evidence="2" id="KW-0560">Oxidoreductase</keyword>
<dbReference type="Pfam" id="PF05721">
    <property type="entry name" value="PhyH"/>
    <property type="match status" value="1"/>
</dbReference>
<evidence type="ECO:0000256" key="1">
    <source>
        <dbReference type="ARBA" id="ARBA00001954"/>
    </source>
</evidence>
<dbReference type="InterPro" id="IPR008775">
    <property type="entry name" value="Phytyl_CoA_dOase-like"/>
</dbReference>
<dbReference type="OrthoDB" id="9814777at2"/>
<dbReference type="RefSeq" id="WP_090257362.1">
    <property type="nucleotide sequence ID" value="NZ_FOIR01000001.1"/>
</dbReference>
<keyword evidence="2" id="KW-0223">Dioxygenase</keyword>
<dbReference type="GO" id="GO:0005506">
    <property type="term" value="F:iron ion binding"/>
    <property type="evidence" value="ECO:0007669"/>
    <property type="project" value="UniProtKB-ARBA"/>
</dbReference>
<accession>A0A1I0N7B5</accession>
<name>A0A1I0N7B5_9BACT</name>
<comment type="cofactor">
    <cofactor evidence="1">
        <name>Fe(2+)</name>
        <dbReference type="ChEBI" id="CHEBI:29033"/>
    </cofactor>
</comment>
<gene>
    <name evidence="2" type="ORF">SAMN05216290_0964</name>
</gene>
<dbReference type="GO" id="GO:0016706">
    <property type="term" value="F:2-oxoglutarate-dependent dioxygenase activity"/>
    <property type="evidence" value="ECO:0007669"/>
    <property type="project" value="UniProtKB-ARBA"/>
</dbReference>
<proteinExistence type="predicted"/>
<dbReference type="Proteomes" id="UP000199437">
    <property type="component" value="Unassembled WGS sequence"/>
</dbReference>
<dbReference type="STRING" id="1267423.SAMN05216290_0964"/>
<keyword evidence="3" id="KW-1185">Reference proteome</keyword>
<dbReference type="Gene3D" id="2.60.120.620">
    <property type="entry name" value="q2cbj1_9rhob like domain"/>
    <property type="match status" value="1"/>
</dbReference>
<protein>
    <submittedName>
        <fullName evidence="2">Phytanoyl-CoA dioxygenase (PhyH)</fullName>
    </submittedName>
</protein>
<sequence length="247" mass="28756">MKYFISEFKYVFNELLHNEEVQDEFYDDIKTNGYCVIKDFLTKDQCETYRQLIDDGIEKYESVADDEKSDYRIFGIDRLIPEIRNVFARPVLEGLYKKYVDRNQLNSFIMANRVTPKPGNLGSGGGWHRDSINRRQLKFIVYLSDVGSVNGNFQYMPKSHRVWDKLGQNRSLKKGLSEYRYSQEDIDTLVKNGNRVDELTGSQGTLIVADTSGIHRGKPIVEGVRYAMTNYMFDHKIPVHIENLLLK</sequence>
<dbReference type="GeneID" id="99985702"/>
<dbReference type="PANTHER" id="PTHR20883:SF48">
    <property type="entry name" value="ECTOINE DIOXYGENASE"/>
    <property type="match status" value="1"/>
</dbReference>
<evidence type="ECO:0000313" key="2">
    <source>
        <dbReference type="EMBL" id="SEV96710.1"/>
    </source>
</evidence>
<dbReference type="PANTHER" id="PTHR20883">
    <property type="entry name" value="PHYTANOYL-COA DIOXYGENASE DOMAIN CONTAINING 1"/>
    <property type="match status" value="1"/>
</dbReference>
<organism evidence="2 3">
    <name type="scientific">Roseivirga pacifica</name>
    <dbReference type="NCBI Taxonomy" id="1267423"/>
    <lineage>
        <taxon>Bacteria</taxon>
        <taxon>Pseudomonadati</taxon>
        <taxon>Bacteroidota</taxon>
        <taxon>Cytophagia</taxon>
        <taxon>Cytophagales</taxon>
        <taxon>Roseivirgaceae</taxon>
        <taxon>Roseivirga</taxon>
    </lineage>
</organism>
<dbReference type="SUPFAM" id="SSF51197">
    <property type="entry name" value="Clavaminate synthase-like"/>
    <property type="match status" value="1"/>
</dbReference>
<dbReference type="AlphaFoldDB" id="A0A1I0N7B5"/>
<evidence type="ECO:0000313" key="3">
    <source>
        <dbReference type="Proteomes" id="UP000199437"/>
    </source>
</evidence>